<dbReference type="Proteomes" id="UP000236161">
    <property type="component" value="Unassembled WGS sequence"/>
</dbReference>
<proteinExistence type="predicted"/>
<evidence type="ECO:0000313" key="2">
    <source>
        <dbReference type="Proteomes" id="UP000236161"/>
    </source>
</evidence>
<accession>A0A2I0ALK1</accession>
<organism evidence="1 2">
    <name type="scientific">Apostasia shenzhenica</name>
    <dbReference type="NCBI Taxonomy" id="1088818"/>
    <lineage>
        <taxon>Eukaryota</taxon>
        <taxon>Viridiplantae</taxon>
        <taxon>Streptophyta</taxon>
        <taxon>Embryophyta</taxon>
        <taxon>Tracheophyta</taxon>
        <taxon>Spermatophyta</taxon>
        <taxon>Magnoliopsida</taxon>
        <taxon>Liliopsida</taxon>
        <taxon>Asparagales</taxon>
        <taxon>Orchidaceae</taxon>
        <taxon>Apostasioideae</taxon>
        <taxon>Apostasia</taxon>
    </lineage>
</organism>
<dbReference type="EMBL" id="KZ451973">
    <property type="protein sequence ID" value="PKA56424.1"/>
    <property type="molecule type" value="Genomic_DNA"/>
</dbReference>
<sequence>MMFRSRASHYPRAPTAPFLMLGAPASHTNQGPACFSHHRFPKESRRSRSQALVPLFLAPLVANSGGTTSMDSAIEYFILFRKTRTELHYLLSINILWRATEKKGLESQDLSSITLVLRV</sequence>
<gene>
    <name evidence="1" type="ORF">AXF42_Ash014927</name>
</gene>
<protein>
    <submittedName>
        <fullName evidence="1">Uncharacterized protein</fullName>
    </submittedName>
</protein>
<keyword evidence="2" id="KW-1185">Reference proteome</keyword>
<name>A0A2I0ALK1_9ASPA</name>
<evidence type="ECO:0000313" key="1">
    <source>
        <dbReference type="EMBL" id="PKA56424.1"/>
    </source>
</evidence>
<dbReference type="AlphaFoldDB" id="A0A2I0ALK1"/>
<reference evidence="1 2" key="1">
    <citation type="journal article" date="2017" name="Nature">
        <title>The Apostasia genome and the evolution of orchids.</title>
        <authorList>
            <person name="Zhang G.Q."/>
            <person name="Liu K.W."/>
            <person name="Li Z."/>
            <person name="Lohaus R."/>
            <person name="Hsiao Y.Y."/>
            <person name="Niu S.C."/>
            <person name="Wang J.Y."/>
            <person name="Lin Y.C."/>
            <person name="Xu Q."/>
            <person name="Chen L.J."/>
            <person name="Yoshida K."/>
            <person name="Fujiwara S."/>
            <person name="Wang Z.W."/>
            <person name="Zhang Y.Q."/>
            <person name="Mitsuda N."/>
            <person name="Wang M."/>
            <person name="Liu G.H."/>
            <person name="Pecoraro L."/>
            <person name="Huang H.X."/>
            <person name="Xiao X.J."/>
            <person name="Lin M."/>
            <person name="Wu X.Y."/>
            <person name="Wu W.L."/>
            <person name="Chen Y.Y."/>
            <person name="Chang S.B."/>
            <person name="Sakamoto S."/>
            <person name="Ohme-Takagi M."/>
            <person name="Yagi M."/>
            <person name="Zeng S.J."/>
            <person name="Shen C.Y."/>
            <person name="Yeh C.M."/>
            <person name="Luo Y.B."/>
            <person name="Tsai W.C."/>
            <person name="Van de Peer Y."/>
            <person name="Liu Z.J."/>
        </authorList>
    </citation>
    <scope>NUCLEOTIDE SEQUENCE [LARGE SCALE GENOMIC DNA]</scope>
    <source>
        <strain evidence="2">cv. Shenzhen</strain>
        <tissue evidence="1">Stem</tissue>
    </source>
</reference>